<evidence type="ECO:0000256" key="1">
    <source>
        <dbReference type="ARBA" id="ARBA00004651"/>
    </source>
</evidence>
<accession>A0A927H1C4</accession>
<dbReference type="InterPro" id="IPR052984">
    <property type="entry name" value="UPF0421"/>
</dbReference>
<feature type="transmembrane region" description="Helical" evidence="6">
    <location>
        <begin position="93"/>
        <end position="110"/>
    </location>
</feature>
<evidence type="ECO:0000313" key="7">
    <source>
        <dbReference type="EMBL" id="MBD2865021.1"/>
    </source>
</evidence>
<keyword evidence="2" id="KW-1003">Cell membrane</keyword>
<name>A0A927H1C4_9BACL</name>
<comment type="caution">
    <text evidence="7">The sequence shown here is derived from an EMBL/GenBank/DDBJ whole genome shotgun (WGS) entry which is preliminary data.</text>
</comment>
<keyword evidence="5 6" id="KW-0472">Membrane</keyword>
<dbReference type="GO" id="GO:0005886">
    <property type="term" value="C:plasma membrane"/>
    <property type="evidence" value="ECO:0007669"/>
    <property type="project" value="UniProtKB-SubCell"/>
</dbReference>
<reference evidence="7" key="1">
    <citation type="submission" date="2020-09" db="EMBL/GenBank/DDBJ databases">
        <title>A novel bacterium of genus Paenibacillus, isolated from South China Sea.</title>
        <authorList>
            <person name="Huang H."/>
            <person name="Mo K."/>
            <person name="Hu Y."/>
        </authorList>
    </citation>
    <scope>NUCLEOTIDE SEQUENCE</scope>
    <source>
        <strain evidence="7">IB182363</strain>
    </source>
</reference>
<evidence type="ECO:0000256" key="4">
    <source>
        <dbReference type="ARBA" id="ARBA00022989"/>
    </source>
</evidence>
<sequence>MRVGLRVVKTVIAIAISISIARLLHLEPDHFAGIISMLAVQPSVYRSLQSTLSHLASALFAALLGIGAALLFGEYSLVIAAVSLLVMAIHVRLKLTASLTLAVIVAVNTIGTSDELHGTAAYHQLLLVLIGMLVGTAVNMIRKPVHREREEVLLVKSESMLRTLLYYIQQDLMSARMTPYKPQMRLQIEEVRKYIESGKEISAFIREDRWMNRSSGPIAPGELFRTYETMVERVRDLSKALQKADLNCPERQRLIRAIGVTVRLQERVMQGGKIPAGLMLKALRPELLRTEGEGALHRLFPYYQAYEALSEYVAEFSGIKQTFLFVSSRAIVEGREAFFKLQA</sequence>
<protein>
    <submittedName>
        <fullName evidence="7">Uncharacterized protein</fullName>
    </submittedName>
</protein>
<keyword evidence="3 6" id="KW-0812">Transmembrane</keyword>
<dbReference type="RefSeq" id="WP_190930642.1">
    <property type="nucleotide sequence ID" value="NZ_JACXJA010000036.1"/>
</dbReference>
<feature type="transmembrane region" description="Helical" evidence="6">
    <location>
        <begin position="122"/>
        <end position="141"/>
    </location>
</feature>
<dbReference type="EMBL" id="JACXJA010000036">
    <property type="protein sequence ID" value="MBD2865021.1"/>
    <property type="molecule type" value="Genomic_DNA"/>
</dbReference>
<proteinExistence type="predicted"/>
<evidence type="ECO:0000256" key="6">
    <source>
        <dbReference type="SAM" id="Phobius"/>
    </source>
</evidence>
<evidence type="ECO:0000256" key="2">
    <source>
        <dbReference type="ARBA" id="ARBA00022475"/>
    </source>
</evidence>
<feature type="transmembrane region" description="Helical" evidence="6">
    <location>
        <begin position="58"/>
        <end position="86"/>
    </location>
</feature>
<evidence type="ECO:0000256" key="3">
    <source>
        <dbReference type="ARBA" id="ARBA00022692"/>
    </source>
</evidence>
<dbReference type="Pfam" id="PF06081">
    <property type="entry name" value="ArAE_1"/>
    <property type="match status" value="1"/>
</dbReference>
<comment type="subcellular location">
    <subcellularLocation>
        <location evidence="1">Cell membrane</location>
        <topology evidence="1">Multi-pass membrane protein</topology>
    </subcellularLocation>
</comment>
<dbReference type="InterPro" id="IPR010343">
    <property type="entry name" value="ArAE_1"/>
</dbReference>
<organism evidence="7 8">
    <name type="scientific">Paenibacillus oceani</name>
    <dbReference type="NCBI Taxonomy" id="2772510"/>
    <lineage>
        <taxon>Bacteria</taxon>
        <taxon>Bacillati</taxon>
        <taxon>Bacillota</taxon>
        <taxon>Bacilli</taxon>
        <taxon>Bacillales</taxon>
        <taxon>Paenibacillaceae</taxon>
        <taxon>Paenibacillus</taxon>
    </lineage>
</organism>
<evidence type="ECO:0000256" key="5">
    <source>
        <dbReference type="ARBA" id="ARBA00023136"/>
    </source>
</evidence>
<dbReference type="PANTHER" id="PTHR40064">
    <property type="entry name" value="MEMBRANE PROTEIN-RELATED"/>
    <property type="match status" value="1"/>
</dbReference>
<gene>
    <name evidence="7" type="ORF">IDH45_23865</name>
</gene>
<dbReference type="Proteomes" id="UP000639396">
    <property type="component" value="Unassembled WGS sequence"/>
</dbReference>
<keyword evidence="8" id="KW-1185">Reference proteome</keyword>
<keyword evidence="4 6" id="KW-1133">Transmembrane helix</keyword>
<dbReference type="AlphaFoldDB" id="A0A927H1C4"/>
<feature type="transmembrane region" description="Helical" evidence="6">
    <location>
        <begin position="7"/>
        <end position="24"/>
    </location>
</feature>
<dbReference type="PANTHER" id="PTHR40064:SF1">
    <property type="entry name" value="MEMBRANE PROTEIN"/>
    <property type="match status" value="1"/>
</dbReference>
<evidence type="ECO:0000313" key="8">
    <source>
        <dbReference type="Proteomes" id="UP000639396"/>
    </source>
</evidence>